<dbReference type="STRING" id="5627.A0A1C7MJD0"/>
<evidence type="ECO:0000313" key="2">
    <source>
        <dbReference type="Proteomes" id="UP000092993"/>
    </source>
</evidence>
<evidence type="ECO:0000313" key="1">
    <source>
        <dbReference type="EMBL" id="OBZ77041.1"/>
    </source>
</evidence>
<accession>A0A1C7MJD0</accession>
<dbReference type="Proteomes" id="UP000092993">
    <property type="component" value="Unassembled WGS sequence"/>
</dbReference>
<dbReference type="OrthoDB" id="2722301at2759"/>
<protein>
    <submittedName>
        <fullName evidence="1">Uncharacterized protein</fullName>
    </submittedName>
</protein>
<dbReference type="EMBL" id="LUGG01000003">
    <property type="protein sequence ID" value="OBZ77041.1"/>
    <property type="molecule type" value="Genomic_DNA"/>
</dbReference>
<keyword evidence="2" id="KW-1185">Reference proteome</keyword>
<comment type="caution">
    <text evidence="1">The sequence shown here is derived from an EMBL/GenBank/DDBJ whole genome shotgun (WGS) entry which is preliminary data.</text>
</comment>
<reference evidence="1 2" key="1">
    <citation type="submission" date="2016-03" db="EMBL/GenBank/DDBJ databases">
        <title>Whole genome sequencing of Grifola frondosa 9006-11.</title>
        <authorList>
            <person name="Min B."/>
            <person name="Park H."/>
            <person name="Kim J.-G."/>
            <person name="Cho H."/>
            <person name="Oh Y.-L."/>
            <person name="Kong W.-S."/>
            <person name="Choi I.-G."/>
        </authorList>
    </citation>
    <scope>NUCLEOTIDE SEQUENCE [LARGE SCALE GENOMIC DNA]</scope>
    <source>
        <strain evidence="1 2">9006-11</strain>
    </source>
</reference>
<dbReference type="OMA" id="MATRNIP"/>
<proteinExistence type="predicted"/>
<sequence>MFRFADAIPTINMLAPLFDRMTTHVISQRFTAAQAYAFWIEFVRSLSDEELSAEVTVSIYGDDKMTVEECWNRIPPAFAKLWSHYRSPSIPNSIRLLHWVCSYETGARFVRYVRKTFRI</sequence>
<organism evidence="1 2">
    <name type="scientific">Grifola frondosa</name>
    <name type="common">Maitake</name>
    <name type="synonym">Polyporus frondosus</name>
    <dbReference type="NCBI Taxonomy" id="5627"/>
    <lineage>
        <taxon>Eukaryota</taxon>
        <taxon>Fungi</taxon>
        <taxon>Dikarya</taxon>
        <taxon>Basidiomycota</taxon>
        <taxon>Agaricomycotina</taxon>
        <taxon>Agaricomycetes</taxon>
        <taxon>Polyporales</taxon>
        <taxon>Grifolaceae</taxon>
        <taxon>Grifola</taxon>
    </lineage>
</organism>
<name>A0A1C7MJD0_GRIFR</name>
<gene>
    <name evidence="1" type="ORF">A0H81_03750</name>
</gene>
<dbReference type="AlphaFoldDB" id="A0A1C7MJD0"/>